<feature type="domain" description="GAF" evidence="2">
    <location>
        <begin position="29"/>
        <end position="178"/>
    </location>
</feature>
<protein>
    <recommendedName>
        <fullName evidence="2">GAF domain-containing protein</fullName>
    </recommendedName>
</protein>
<proteinExistence type="predicted"/>
<accession>A0ABP5ZT08</accession>
<name>A0ABP5ZT08_9ACTN</name>
<keyword evidence="4" id="KW-1185">Reference proteome</keyword>
<evidence type="ECO:0000313" key="4">
    <source>
        <dbReference type="Proteomes" id="UP001501358"/>
    </source>
</evidence>
<comment type="caution">
    <text evidence="3">The sequence shown here is derived from an EMBL/GenBank/DDBJ whole genome shotgun (WGS) entry which is preliminary data.</text>
</comment>
<feature type="region of interest" description="Disordered" evidence="1">
    <location>
        <begin position="1"/>
        <end position="24"/>
    </location>
</feature>
<dbReference type="Pfam" id="PF01590">
    <property type="entry name" value="GAF"/>
    <property type="match status" value="1"/>
</dbReference>
<evidence type="ECO:0000256" key="1">
    <source>
        <dbReference type="SAM" id="MobiDB-lite"/>
    </source>
</evidence>
<dbReference type="InterPro" id="IPR003018">
    <property type="entry name" value="GAF"/>
</dbReference>
<feature type="compositionally biased region" description="Pro residues" evidence="1">
    <location>
        <begin position="1"/>
        <end position="16"/>
    </location>
</feature>
<dbReference type="SUPFAM" id="SSF55781">
    <property type="entry name" value="GAF domain-like"/>
    <property type="match status" value="1"/>
</dbReference>
<organism evidence="3 4">
    <name type="scientific">Streptomyces thermolineatus</name>
    <dbReference type="NCBI Taxonomy" id="44033"/>
    <lineage>
        <taxon>Bacteria</taxon>
        <taxon>Bacillati</taxon>
        <taxon>Actinomycetota</taxon>
        <taxon>Actinomycetes</taxon>
        <taxon>Kitasatosporales</taxon>
        <taxon>Streptomycetaceae</taxon>
        <taxon>Streptomyces</taxon>
    </lineage>
</organism>
<dbReference type="EMBL" id="BAAATA010000032">
    <property type="protein sequence ID" value="GAA2502942.1"/>
    <property type="molecule type" value="Genomic_DNA"/>
</dbReference>
<dbReference type="Proteomes" id="UP001501358">
    <property type="component" value="Unassembled WGS sequence"/>
</dbReference>
<sequence length="245" mass="24936">MKPTDSFPPPAPPAPSTAPAAPAVQETTVERELLQSIVETARAIFGAQASSIFLLDEETDELVFQAVSGRGEEFLVGTRFPAGRGIAGWVAVSGEPMIVDDLAREESFARDLAESTRYVPESLMAAPLIHRTRVLGVLEVLDPVPQSRSSLGELDLLALFARQAAAALRVAVDRRDETVAAAMAGAAAAGAAAGSAAAGSAAAGGARLSADGDPAAAGALGASGRARGLELLDALRELLEAPSGD</sequence>
<dbReference type="RefSeq" id="WP_425582726.1">
    <property type="nucleotide sequence ID" value="NZ_BAAATA010000032.1"/>
</dbReference>
<reference evidence="4" key="1">
    <citation type="journal article" date="2019" name="Int. J. Syst. Evol. Microbiol.">
        <title>The Global Catalogue of Microorganisms (GCM) 10K type strain sequencing project: providing services to taxonomists for standard genome sequencing and annotation.</title>
        <authorList>
            <consortium name="The Broad Institute Genomics Platform"/>
            <consortium name="The Broad Institute Genome Sequencing Center for Infectious Disease"/>
            <person name="Wu L."/>
            <person name="Ma J."/>
        </authorList>
    </citation>
    <scope>NUCLEOTIDE SEQUENCE [LARGE SCALE GENOMIC DNA]</scope>
    <source>
        <strain evidence="4">JCM 6307</strain>
    </source>
</reference>
<dbReference type="InterPro" id="IPR029016">
    <property type="entry name" value="GAF-like_dom_sf"/>
</dbReference>
<evidence type="ECO:0000259" key="2">
    <source>
        <dbReference type="SMART" id="SM00065"/>
    </source>
</evidence>
<dbReference type="SMART" id="SM00065">
    <property type="entry name" value="GAF"/>
    <property type="match status" value="1"/>
</dbReference>
<gene>
    <name evidence="3" type="ORF">GCM10010406_44400</name>
</gene>
<dbReference type="Gene3D" id="3.30.450.40">
    <property type="match status" value="1"/>
</dbReference>
<evidence type="ECO:0000313" key="3">
    <source>
        <dbReference type="EMBL" id="GAA2502942.1"/>
    </source>
</evidence>